<reference evidence="1 2" key="1">
    <citation type="submission" date="2017-12" db="EMBL/GenBank/DDBJ databases">
        <authorList>
            <person name="Paulsen S."/>
            <person name="Gram L.K."/>
        </authorList>
    </citation>
    <scope>NUCLEOTIDE SEQUENCE [LARGE SCALE GENOMIC DNA]</scope>
    <source>
        <strain evidence="1 2">S2897</strain>
    </source>
</reference>
<protein>
    <submittedName>
        <fullName evidence="1">Uncharacterized protein</fullName>
    </submittedName>
</protein>
<dbReference type="EMBL" id="PNCG01000010">
    <property type="protein sequence ID" value="TMP86827.1"/>
    <property type="molecule type" value="Genomic_DNA"/>
</dbReference>
<proteinExistence type="predicted"/>
<evidence type="ECO:0000313" key="1">
    <source>
        <dbReference type="EMBL" id="TMP86827.1"/>
    </source>
</evidence>
<sequence length="127" mass="14520">MIAQLNKSLTAKSNEYVVHYQNNSSAWVFESYLFIGEMDGEYVTVSAGNELARKTTSITKAEYDQLRNNVIKSTSHKASSPITEEQDYCQYFDIGGEKEVVLAEENSDPKLRKLRKKLDALIIYRNE</sequence>
<comment type="caution">
    <text evidence="1">The sequence shown here is derived from an EMBL/GenBank/DDBJ whole genome shotgun (WGS) entry which is preliminary data.</text>
</comment>
<gene>
    <name evidence="1" type="ORF">CWC05_10125</name>
</gene>
<name>A0A5S3Z5H9_9GAMM</name>
<dbReference type="Proteomes" id="UP000305874">
    <property type="component" value="Unassembled WGS sequence"/>
</dbReference>
<accession>A0A5S3Z5H9</accession>
<reference evidence="2" key="2">
    <citation type="submission" date="2019-06" db="EMBL/GenBank/DDBJ databases">
        <title>Co-occurence of chitin degradation, pigmentation and bioactivity in marine Pseudoalteromonas.</title>
        <authorList>
            <person name="Sonnenschein E.C."/>
            <person name="Bech P.K."/>
        </authorList>
    </citation>
    <scope>NUCLEOTIDE SEQUENCE [LARGE SCALE GENOMIC DNA]</scope>
    <source>
        <strain evidence="2">S2897</strain>
    </source>
</reference>
<dbReference type="AlphaFoldDB" id="A0A5S3Z5H9"/>
<organism evidence="1 2">
    <name type="scientific">Pseudoalteromonas ruthenica</name>
    <dbReference type="NCBI Taxonomy" id="151081"/>
    <lineage>
        <taxon>Bacteria</taxon>
        <taxon>Pseudomonadati</taxon>
        <taxon>Pseudomonadota</taxon>
        <taxon>Gammaproteobacteria</taxon>
        <taxon>Alteromonadales</taxon>
        <taxon>Pseudoalteromonadaceae</taxon>
        <taxon>Pseudoalteromonas</taxon>
    </lineage>
</organism>
<evidence type="ECO:0000313" key="2">
    <source>
        <dbReference type="Proteomes" id="UP000305874"/>
    </source>
</evidence>